<keyword evidence="6" id="KW-1185">Reference proteome</keyword>
<evidence type="ECO:0000259" key="4">
    <source>
        <dbReference type="SMART" id="SM00892"/>
    </source>
</evidence>
<feature type="binding site" evidence="2">
    <location>
        <position position="271"/>
    </location>
    <ligand>
        <name>Mg(2+)</name>
        <dbReference type="ChEBI" id="CHEBI:18420"/>
        <note>catalytic</note>
    </ligand>
</feature>
<evidence type="ECO:0000259" key="3">
    <source>
        <dbReference type="SMART" id="SM00477"/>
    </source>
</evidence>
<keyword evidence="2" id="KW-0479">Metal-binding</keyword>
<keyword evidence="5" id="KW-0540">Nuclease</keyword>
<dbReference type="GO" id="GO:0046872">
    <property type="term" value="F:metal ion binding"/>
    <property type="evidence" value="ECO:0007669"/>
    <property type="project" value="UniProtKB-KW"/>
</dbReference>
<keyword evidence="5" id="KW-0378">Hydrolase</keyword>
<dbReference type="SMART" id="SM00477">
    <property type="entry name" value="NUC"/>
    <property type="match status" value="1"/>
</dbReference>
<dbReference type="PANTHER" id="PTHR13966:SF5">
    <property type="entry name" value="ENDONUCLEASE G, MITOCHONDRIAL"/>
    <property type="match status" value="1"/>
</dbReference>
<keyword evidence="5" id="KW-0255">Endonuclease</keyword>
<dbReference type="SUPFAM" id="SSF54060">
    <property type="entry name" value="His-Me finger endonucleases"/>
    <property type="match status" value="1"/>
</dbReference>
<dbReference type="PANTHER" id="PTHR13966">
    <property type="entry name" value="ENDONUCLEASE RELATED"/>
    <property type="match status" value="1"/>
</dbReference>
<sequence length="394" mass="43246">MLSIKSILALAAGVILSLTTIFALSQIPAIAAPINSPQVLTEDGGGSIPLWQRYSFFDKFFTPPAPQVKGGSKNTNCISSKSGCSHGGSLPTCIKTDCDCADFQYQEDAQAVFNLESRDAHHLDGNPPDGRACDNLPSRSEVEATPIVSPAGDEHLLLGNPSAAKSDIHQPNNYLIQQEEYALSYNRDKGIPNWVSWQLNQSWLGSVERQNDFRANNALPPRWYHVKPSDYADTNYDKGHLTPAGDRTLSISDNSATFLMTNMIPQAPANNREVWRELEDYSRDLVAAGKSLYIIAGGSGEKERIGDGKVSVPEDTWKVVVVVDNPDFDIDEITTNSQVIAVLMPNSDSVSHTSWQDYCVSVDVVEDLTGYDFLSNISKSIQNEIESRVNCMKQ</sequence>
<proteinExistence type="predicted"/>
<protein>
    <submittedName>
        <fullName evidence="5">DNA/RNA non-specific endonuclease</fullName>
    </submittedName>
</protein>
<evidence type="ECO:0000256" key="1">
    <source>
        <dbReference type="PIRSR" id="PIRSR640255-1"/>
    </source>
</evidence>
<dbReference type="InterPro" id="IPR044929">
    <property type="entry name" value="DNA/RNA_non-sp_Endonuclease_sf"/>
</dbReference>
<name>A0AAE3KMU0_9CYAN</name>
<reference evidence="5" key="1">
    <citation type="submission" date="2022-06" db="EMBL/GenBank/DDBJ databases">
        <title>New cyanobacteria of genus Symplocastrum in benthos of Lake Baikal.</title>
        <authorList>
            <person name="Sorokovikova E."/>
            <person name="Tikhonova I."/>
            <person name="Krasnopeev A."/>
            <person name="Evseev P."/>
            <person name="Gladkikh A."/>
            <person name="Belykh O."/>
        </authorList>
    </citation>
    <scope>NUCLEOTIDE SEQUENCE</scope>
    <source>
        <strain evidence="5">BBK-W-15</strain>
    </source>
</reference>
<evidence type="ECO:0000256" key="2">
    <source>
        <dbReference type="PIRSR" id="PIRSR640255-2"/>
    </source>
</evidence>
<evidence type="ECO:0000313" key="6">
    <source>
        <dbReference type="Proteomes" id="UP001204953"/>
    </source>
</evidence>
<dbReference type="AlphaFoldDB" id="A0AAE3KMU0"/>
<dbReference type="InterPro" id="IPR001604">
    <property type="entry name" value="Endo_G_ENPP1-like_dom"/>
</dbReference>
<dbReference type="GO" id="GO:0016787">
    <property type="term" value="F:hydrolase activity"/>
    <property type="evidence" value="ECO:0007669"/>
    <property type="project" value="InterPro"/>
</dbReference>
<accession>A0AAE3KMU0</accession>
<dbReference type="GO" id="GO:0003676">
    <property type="term" value="F:nucleic acid binding"/>
    <property type="evidence" value="ECO:0007669"/>
    <property type="project" value="InterPro"/>
</dbReference>
<dbReference type="SMART" id="SM00892">
    <property type="entry name" value="Endonuclease_NS"/>
    <property type="match status" value="1"/>
</dbReference>
<dbReference type="InterPro" id="IPR020821">
    <property type="entry name" value="ENPP1-3/EXOG-like_nuc-like"/>
</dbReference>
<feature type="domain" description="DNA/RNA non-specific endonuclease/pyrophosphatase/phosphodiesterase" evidence="4">
    <location>
        <begin position="177"/>
        <end position="380"/>
    </location>
</feature>
<dbReference type="GO" id="GO:0004519">
    <property type="term" value="F:endonuclease activity"/>
    <property type="evidence" value="ECO:0007669"/>
    <property type="project" value="UniProtKB-KW"/>
</dbReference>
<feature type="domain" description="ENPP1-3/EXOG-like endonuclease/phosphodiesterase" evidence="3">
    <location>
        <begin position="178"/>
        <end position="380"/>
    </location>
</feature>
<dbReference type="CDD" id="cd00091">
    <property type="entry name" value="NUC"/>
    <property type="match status" value="1"/>
</dbReference>
<organism evidence="5 6">
    <name type="scientific">Limnofasciculus baicalensis BBK-W-15</name>
    <dbReference type="NCBI Taxonomy" id="2699891"/>
    <lineage>
        <taxon>Bacteria</taxon>
        <taxon>Bacillati</taxon>
        <taxon>Cyanobacteriota</taxon>
        <taxon>Cyanophyceae</taxon>
        <taxon>Coleofasciculales</taxon>
        <taxon>Coleofasciculaceae</taxon>
        <taxon>Limnofasciculus</taxon>
        <taxon>Limnofasciculus baicalensis</taxon>
    </lineage>
</organism>
<comment type="caution">
    <text evidence="5">The sequence shown here is derived from an EMBL/GenBank/DDBJ whole genome shotgun (WGS) entry which is preliminary data.</text>
</comment>
<evidence type="ECO:0000313" key="5">
    <source>
        <dbReference type="EMBL" id="MCP2729584.1"/>
    </source>
</evidence>
<dbReference type="EMBL" id="JAMZMM010000126">
    <property type="protein sequence ID" value="MCP2729584.1"/>
    <property type="molecule type" value="Genomic_DNA"/>
</dbReference>
<gene>
    <name evidence="5" type="ORF">NJ959_14115</name>
</gene>
<dbReference type="Gene3D" id="3.40.570.10">
    <property type="entry name" value="Extracellular Endonuclease, subunit A"/>
    <property type="match status" value="1"/>
</dbReference>
<dbReference type="InterPro" id="IPR044925">
    <property type="entry name" value="His-Me_finger_sf"/>
</dbReference>
<feature type="active site" description="Proton acceptor" evidence="1">
    <location>
        <position position="240"/>
    </location>
</feature>
<dbReference type="InterPro" id="IPR040255">
    <property type="entry name" value="Non-specific_endonuclease"/>
</dbReference>
<dbReference type="Proteomes" id="UP001204953">
    <property type="component" value="Unassembled WGS sequence"/>
</dbReference>
<dbReference type="Pfam" id="PF01223">
    <property type="entry name" value="Endonuclease_NS"/>
    <property type="match status" value="1"/>
</dbReference>